<keyword evidence="1" id="KW-0802">TPR repeat</keyword>
<feature type="compositionally biased region" description="Polar residues" evidence="2">
    <location>
        <begin position="1"/>
        <end position="13"/>
    </location>
</feature>
<dbReference type="SMART" id="SM00028">
    <property type="entry name" value="TPR"/>
    <property type="match status" value="5"/>
</dbReference>
<proteinExistence type="predicted"/>
<feature type="region of interest" description="Disordered" evidence="2">
    <location>
        <begin position="1"/>
        <end position="52"/>
    </location>
</feature>
<feature type="compositionally biased region" description="Basic and acidic residues" evidence="2">
    <location>
        <begin position="41"/>
        <end position="52"/>
    </location>
</feature>
<evidence type="ECO:0008006" key="5">
    <source>
        <dbReference type="Google" id="ProtNLM"/>
    </source>
</evidence>
<evidence type="ECO:0000256" key="1">
    <source>
        <dbReference type="PROSITE-ProRule" id="PRU00339"/>
    </source>
</evidence>
<sequence>MDFTPNNEVTETGQDIAAGSSISKASSDDADSEDTGSDSESEQKTKRVFRKETSKLPPHLKGLMGEANLRYARGDRETAKKMCFEVIRQAPDAYEPYLTLSQMYETTNLKKCKGYLMLACHLASTNISIWCRLAEVHQQEGSIMEAVRCYSKAIKYEPKNIWLHKKRIELLEQEGDMKIILTCKQTLAKKLPRSQHETIVSLVMEVAKEHFKTKNYVRGIEVLKIPLKRTPNNVTKDVINMLLELLLLSERYSECLDIFTQYCGFSFDITLTEENSIVVNSYLKPRNLEIDLKMKFIVCLVKLRCEDLLPDLINSILSEEDVEAFADLYMDVVEALMQTGYYPDALRLLVLMVKNCSLAGIWLKYAECLTACQMPDQAIEAYFTVMALAPSHVEVLYPLAMLLLVQDKKKEALEVLSQDLTSNKLDVAVLIEQTKLLRQINDWDSYWKSVELLLSRHCAVLKNPEELKVVLMHGTVREKLTRLKKLRNFRGDYSEVEMNYVNIREPSVEEEYAIYKEALQLAKDRKEFGVFQKLAFMGLCSKRFNKYFDEVLLFAHCSCIYNKDTFHGYGITRELIIKHPHNNVCWNWFTLVIQSPDDLRHSRFLERYQSKIPAEYRGIVLANTDFSSGNYASCLNYYMNEYKQSNSAFSAFMLGLVMLQLYGQRTLDKNKKKVMAETITYLFLNYAKARGPSVEQEAFYNLGRMYQQLGVMYLAEHYYKKALKAESEVVDKRREVLCLKREAAFNLHLIYKNSGNSVAARNVLMKNIVV</sequence>
<gene>
    <name evidence="3" type="ORF">NQ315_001473</name>
</gene>
<dbReference type="Proteomes" id="UP001159042">
    <property type="component" value="Unassembled WGS sequence"/>
</dbReference>
<feature type="repeat" description="TPR" evidence="1">
    <location>
        <begin position="127"/>
        <end position="160"/>
    </location>
</feature>
<dbReference type="InterPro" id="IPR011990">
    <property type="entry name" value="TPR-like_helical_dom_sf"/>
</dbReference>
<dbReference type="EMBL" id="JANEYG010000005">
    <property type="protein sequence ID" value="KAJ8922929.1"/>
    <property type="molecule type" value="Genomic_DNA"/>
</dbReference>
<dbReference type="Pfam" id="PF13181">
    <property type="entry name" value="TPR_8"/>
    <property type="match status" value="2"/>
</dbReference>
<feature type="repeat" description="TPR" evidence="1">
    <location>
        <begin position="696"/>
        <end position="729"/>
    </location>
</feature>
<evidence type="ECO:0000313" key="4">
    <source>
        <dbReference type="Proteomes" id="UP001159042"/>
    </source>
</evidence>
<dbReference type="PANTHER" id="PTHR23082:SF0">
    <property type="entry name" value="GENERAL TRANSCRIPTION FACTOR 3C POLYPEPTIDE 3"/>
    <property type="match status" value="1"/>
</dbReference>
<feature type="compositionally biased region" description="Acidic residues" evidence="2">
    <location>
        <begin position="28"/>
        <end position="40"/>
    </location>
</feature>
<dbReference type="InterPro" id="IPR039340">
    <property type="entry name" value="Tfc4/TFIIIC-102/Sfc4"/>
</dbReference>
<dbReference type="GO" id="GO:0006383">
    <property type="term" value="P:transcription by RNA polymerase III"/>
    <property type="evidence" value="ECO:0007669"/>
    <property type="project" value="InterPro"/>
</dbReference>
<protein>
    <recommendedName>
        <fullName evidence="5">General transcription factor 3C polypeptide 3</fullName>
    </recommendedName>
</protein>
<dbReference type="GO" id="GO:0000127">
    <property type="term" value="C:transcription factor TFIIIC complex"/>
    <property type="evidence" value="ECO:0007669"/>
    <property type="project" value="TreeGrafter"/>
</dbReference>
<dbReference type="Gene3D" id="1.25.40.10">
    <property type="entry name" value="Tetratricopeptide repeat domain"/>
    <property type="match status" value="2"/>
</dbReference>
<reference evidence="3 4" key="1">
    <citation type="journal article" date="2023" name="Insect Mol. Biol.">
        <title>Genome sequencing provides insights into the evolution of gene families encoding plant cell wall-degrading enzymes in longhorned beetles.</title>
        <authorList>
            <person name="Shin N.R."/>
            <person name="Okamura Y."/>
            <person name="Kirsch R."/>
            <person name="Pauchet Y."/>
        </authorList>
    </citation>
    <scope>NUCLEOTIDE SEQUENCE [LARGE SCALE GENOMIC DNA]</scope>
    <source>
        <strain evidence="3">EAD_L_NR</strain>
    </source>
</reference>
<organism evidence="3 4">
    <name type="scientific">Exocentrus adspersus</name>
    <dbReference type="NCBI Taxonomy" id="1586481"/>
    <lineage>
        <taxon>Eukaryota</taxon>
        <taxon>Metazoa</taxon>
        <taxon>Ecdysozoa</taxon>
        <taxon>Arthropoda</taxon>
        <taxon>Hexapoda</taxon>
        <taxon>Insecta</taxon>
        <taxon>Pterygota</taxon>
        <taxon>Neoptera</taxon>
        <taxon>Endopterygota</taxon>
        <taxon>Coleoptera</taxon>
        <taxon>Polyphaga</taxon>
        <taxon>Cucujiformia</taxon>
        <taxon>Chrysomeloidea</taxon>
        <taxon>Cerambycidae</taxon>
        <taxon>Lamiinae</taxon>
        <taxon>Acanthocinini</taxon>
        <taxon>Exocentrus</taxon>
    </lineage>
</organism>
<dbReference type="PANTHER" id="PTHR23082">
    <property type="entry name" value="TRANSCRIPTION INITIATION FACTOR IIIC TFIIIC , POLYPEPTIDE 3-RELATED"/>
    <property type="match status" value="1"/>
</dbReference>
<accession>A0AAV8W8R1</accession>
<dbReference type="InterPro" id="IPR019734">
    <property type="entry name" value="TPR_rpt"/>
</dbReference>
<dbReference type="AlphaFoldDB" id="A0AAV8W8R1"/>
<keyword evidence="4" id="KW-1185">Reference proteome</keyword>
<evidence type="ECO:0000313" key="3">
    <source>
        <dbReference type="EMBL" id="KAJ8922929.1"/>
    </source>
</evidence>
<feature type="compositionally biased region" description="Low complexity" evidence="2">
    <location>
        <begin position="15"/>
        <end position="25"/>
    </location>
</feature>
<evidence type="ECO:0000256" key="2">
    <source>
        <dbReference type="SAM" id="MobiDB-lite"/>
    </source>
</evidence>
<name>A0AAV8W8R1_9CUCU</name>
<comment type="caution">
    <text evidence="3">The sequence shown here is derived from an EMBL/GenBank/DDBJ whole genome shotgun (WGS) entry which is preliminary data.</text>
</comment>
<dbReference type="SUPFAM" id="SSF48452">
    <property type="entry name" value="TPR-like"/>
    <property type="match status" value="1"/>
</dbReference>
<dbReference type="PROSITE" id="PS50005">
    <property type="entry name" value="TPR"/>
    <property type="match status" value="2"/>
</dbReference>